<evidence type="ECO:0000256" key="2">
    <source>
        <dbReference type="ARBA" id="ARBA00022980"/>
    </source>
</evidence>
<dbReference type="VEuPathDB" id="FungiDB:CTRG_01641"/>
<dbReference type="PANTHER" id="PTHR12934:SF11">
    <property type="entry name" value="LARGE RIBOSOMAL SUBUNIT PROTEIN UL15M"/>
    <property type="match status" value="1"/>
</dbReference>
<dbReference type="InterPro" id="IPR036227">
    <property type="entry name" value="Ribosomal_uL15/eL18_sf"/>
</dbReference>
<dbReference type="HOGENOM" id="CLU_055188_5_1_1"/>
<dbReference type="Proteomes" id="UP000002037">
    <property type="component" value="Unassembled WGS sequence"/>
</dbReference>
<evidence type="ECO:0000256" key="3">
    <source>
        <dbReference type="ARBA" id="ARBA00023274"/>
    </source>
</evidence>
<dbReference type="RefSeq" id="XP_002547335.1">
    <property type="nucleotide sequence ID" value="XM_002547289.1"/>
</dbReference>
<dbReference type="KEGG" id="ctp:CTRG_01641"/>
<keyword evidence="3" id="KW-0687">Ribonucleoprotein</keyword>
<dbReference type="PANTHER" id="PTHR12934">
    <property type="entry name" value="50S RIBOSOMAL PROTEIN L15"/>
    <property type="match status" value="1"/>
</dbReference>
<accession>C5M710</accession>
<organism evidence="6 7">
    <name type="scientific">Candida tropicalis (strain ATCC MYA-3404 / T1)</name>
    <name type="common">Yeast</name>
    <dbReference type="NCBI Taxonomy" id="294747"/>
    <lineage>
        <taxon>Eukaryota</taxon>
        <taxon>Fungi</taxon>
        <taxon>Dikarya</taxon>
        <taxon>Ascomycota</taxon>
        <taxon>Saccharomycotina</taxon>
        <taxon>Pichiomycetes</taxon>
        <taxon>Debaryomycetaceae</taxon>
        <taxon>Candida/Lodderomyces clade</taxon>
        <taxon>Candida</taxon>
    </lineage>
</organism>
<protein>
    <recommendedName>
        <fullName evidence="5">Large ribosomal subunit protein uL15/eL18 domain-containing protein</fullName>
    </recommendedName>
</protein>
<dbReference type="GO" id="GO:0006412">
    <property type="term" value="P:translation"/>
    <property type="evidence" value="ECO:0007669"/>
    <property type="project" value="InterPro"/>
</dbReference>
<dbReference type="EMBL" id="GG692396">
    <property type="protein sequence ID" value="EER34780.1"/>
    <property type="molecule type" value="Genomic_DNA"/>
</dbReference>
<dbReference type="AlphaFoldDB" id="C5M710"/>
<keyword evidence="2" id="KW-0689">Ribosomal protein</keyword>
<gene>
    <name evidence="6" type="ORF">CTRG_01641</name>
</gene>
<name>C5M710_CANTT</name>
<evidence type="ECO:0000256" key="1">
    <source>
        <dbReference type="ARBA" id="ARBA00007320"/>
    </source>
</evidence>
<feature type="compositionally biased region" description="Gly residues" evidence="4">
    <location>
        <begin position="48"/>
        <end position="60"/>
    </location>
</feature>
<dbReference type="GeneID" id="8301293"/>
<feature type="region of interest" description="Disordered" evidence="4">
    <location>
        <begin position="33"/>
        <end position="68"/>
    </location>
</feature>
<dbReference type="InterPro" id="IPR030878">
    <property type="entry name" value="Ribosomal_uL15"/>
</dbReference>
<dbReference type="GO" id="GO:0005762">
    <property type="term" value="C:mitochondrial large ribosomal subunit"/>
    <property type="evidence" value="ECO:0007669"/>
    <property type="project" value="EnsemblFungi"/>
</dbReference>
<evidence type="ECO:0000256" key="4">
    <source>
        <dbReference type="SAM" id="MobiDB-lite"/>
    </source>
</evidence>
<evidence type="ECO:0000259" key="5">
    <source>
        <dbReference type="Pfam" id="PF00828"/>
    </source>
</evidence>
<dbReference type="SUPFAM" id="SSF52080">
    <property type="entry name" value="Ribosomal proteins L15p and L18e"/>
    <property type="match status" value="1"/>
</dbReference>
<feature type="domain" description="Large ribosomal subunit protein uL15/eL18" evidence="5">
    <location>
        <begin position="99"/>
        <end position="176"/>
    </location>
</feature>
<dbReference type="OrthoDB" id="361383at2759"/>
<dbReference type="InterPro" id="IPR021131">
    <property type="entry name" value="Ribosomal_uL15/eL18"/>
</dbReference>
<evidence type="ECO:0000313" key="6">
    <source>
        <dbReference type="EMBL" id="EER34780.1"/>
    </source>
</evidence>
<dbReference type="HAMAP" id="MF_01341">
    <property type="entry name" value="Ribosomal_uL15"/>
    <property type="match status" value="1"/>
</dbReference>
<dbReference type="FunFam" id="3.100.10.10:FF:000017">
    <property type="entry name" value="Mrpl10p"/>
    <property type="match status" value="1"/>
</dbReference>
<evidence type="ECO:0000313" key="7">
    <source>
        <dbReference type="Proteomes" id="UP000002037"/>
    </source>
</evidence>
<dbReference type="InterPro" id="IPR005749">
    <property type="entry name" value="Ribosomal_uL15_bac-type"/>
</dbReference>
<dbReference type="NCBIfam" id="TIGR01071">
    <property type="entry name" value="rplO_bact"/>
    <property type="match status" value="1"/>
</dbReference>
<keyword evidence="7" id="KW-1185">Reference proteome</keyword>
<dbReference type="STRING" id="294747.C5M710"/>
<proteinExistence type="inferred from homology"/>
<dbReference type="eggNOG" id="KOG0846">
    <property type="taxonomic scope" value="Eukaryota"/>
</dbReference>
<dbReference type="Gene3D" id="3.100.10.10">
    <property type="match status" value="1"/>
</dbReference>
<dbReference type="GO" id="GO:0003735">
    <property type="term" value="F:structural constituent of ribosome"/>
    <property type="evidence" value="ECO:0007669"/>
    <property type="project" value="EnsemblFungi"/>
</dbReference>
<comment type="similarity">
    <text evidence="1">Belongs to the universal ribosomal protein uL15 family.</text>
</comment>
<dbReference type="Pfam" id="PF00828">
    <property type="entry name" value="Ribosomal_L27A"/>
    <property type="match status" value="1"/>
</dbReference>
<sequence>MFSLPSFTQKFTFKNVNFLTSFRQLGKMGYLQPNEGSTQSYKRLGRGASSGKGKTSGRGQKGQKARGKVPWWLEGGQTPYYKRFPMTGFRNPNKRELQELNLFRIQDFWNNGRIPLKEGETLTMDVMVKCGLITRTLKDGVKILSNGCHSYNVPLNIEASKASEKAIEAIEQLGNSFTAKHFNKLGLRVHLNPEKFLLKYGYVPLEARPSQRKDIEYYSNPEKRGYLDKDRSILFEPLEKARAQGVQKKQTKVLSKFKSLEEQLEEAKLQESSA</sequence>
<reference evidence="6 7" key="1">
    <citation type="journal article" date="2009" name="Nature">
        <title>Evolution of pathogenicity and sexual reproduction in eight Candida genomes.</title>
        <authorList>
            <person name="Butler G."/>
            <person name="Rasmussen M.D."/>
            <person name="Lin M.F."/>
            <person name="Santos M.A."/>
            <person name="Sakthikumar S."/>
            <person name="Munro C.A."/>
            <person name="Rheinbay E."/>
            <person name="Grabherr M."/>
            <person name="Forche A."/>
            <person name="Reedy J.L."/>
            <person name="Agrafioti I."/>
            <person name="Arnaud M.B."/>
            <person name="Bates S."/>
            <person name="Brown A.J."/>
            <person name="Brunke S."/>
            <person name="Costanzo M.C."/>
            <person name="Fitzpatrick D.A."/>
            <person name="de Groot P.W."/>
            <person name="Harris D."/>
            <person name="Hoyer L.L."/>
            <person name="Hube B."/>
            <person name="Klis F.M."/>
            <person name="Kodira C."/>
            <person name="Lennard N."/>
            <person name="Logue M.E."/>
            <person name="Martin R."/>
            <person name="Neiman A.M."/>
            <person name="Nikolaou E."/>
            <person name="Quail M.A."/>
            <person name="Quinn J."/>
            <person name="Santos M.C."/>
            <person name="Schmitzberger F.F."/>
            <person name="Sherlock G."/>
            <person name="Shah P."/>
            <person name="Silverstein K.A."/>
            <person name="Skrzypek M.S."/>
            <person name="Soll D."/>
            <person name="Staggs R."/>
            <person name="Stansfield I."/>
            <person name="Stumpf M.P."/>
            <person name="Sudbery P.E."/>
            <person name="Srikantha T."/>
            <person name="Zeng Q."/>
            <person name="Berman J."/>
            <person name="Berriman M."/>
            <person name="Heitman J."/>
            <person name="Gow N.A."/>
            <person name="Lorenz M.C."/>
            <person name="Birren B.W."/>
            <person name="Kellis M."/>
            <person name="Cuomo C.A."/>
        </authorList>
    </citation>
    <scope>NUCLEOTIDE SEQUENCE [LARGE SCALE GENOMIC DNA]</scope>
    <source>
        <strain evidence="7">ATCC MYA-3404 / T1</strain>
    </source>
</reference>